<gene>
    <name evidence="1" type="ORF">VB620_19180</name>
</gene>
<dbReference type="RefSeq" id="WP_323197751.1">
    <property type="nucleotide sequence ID" value="NZ_JAYGHG010000043.1"/>
</dbReference>
<organism evidence="1 2">
    <name type="scientific">Nodularia harveyana UHCC-0300</name>
    <dbReference type="NCBI Taxonomy" id="2974287"/>
    <lineage>
        <taxon>Bacteria</taxon>
        <taxon>Bacillati</taxon>
        <taxon>Cyanobacteriota</taxon>
        <taxon>Cyanophyceae</taxon>
        <taxon>Nostocales</taxon>
        <taxon>Nodulariaceae</taxon>
        <taxon>Nodularia</taxon>
    </lineage>
</organism>
<name>A0ABU5UIY1_9CYAN</name>
<reference evidence="1 2" key="1">
    <citation type="submission" date="2023-12" db="EMBL/GenBank/DDBJ databases">
        <title>Baltic Sea Cyanobacteria.</title>
        <authorList>
            <person name="Delbaje E."/>
            <person name="Fewer D.P."/>
            <person name="Shishido T.K."/>
        </authorList>
    </citation>
    <scope>NUCLEOTIDE SEQUENCE [LARGE SCALE GENOMIC DNA]</scope>
    <source>
        <strain evidence="1 2">UHCC-0300</strain>
    </source>
</reference>
<keyword evidence="2" id="KW-1185">Reference proteome</keyword>
<dbReference type="Pfam" id="PF11848">
    <property type="entry name" value="DUF3368"/>
    <property type="match status" value="1"/>
</dbReference>
<evidence type="ECO:0000313" key="2">
    <source>
        <dbReference type="Proteomes" id="UP001302120"/>
    </source>
</evidence>
<evidence type="ECO:0000313" key="1">
    <source>
        <dbReference type="EMBL" id="MEA5583454.1"/>
    </source>
</evidence>
<dbReference type="PANTHER" id="PTHR39550">
    <property type="entry name" value="SLL0658 PROTEIN"/>
    <property type="match status" value="1"/>
</dbReference>
<proteinExistence type="predicted"/>
<dbReference type="PANTHER" id="PTHR39550:SF1">
    <property type="entry name" value="SLL0658 PROTEIN"/>
    <property type="match status" value="1"/>
</dbReference>
<protein>
    <submittedName>
        <fullName evidence="1">DUF3368 domain-containing protein</fullName>
    </submittedName>
</protein>
<dbReference type="Proteomes" id="UP001302120">
    <property type="component" value="Unassembled WGS sequence"/>
</dbReference>
<comment type="caution">
    <text evidence="1">The sequence shown here is derived from an EMBL/GenBank/DDBJ whole genome shotgun (WGS) entry which is preliminary data.</text>
</comment>
<accession>A0ABU5UIY1</accession>
<dbReference type="InterPro" id="IPR021799">
    <property type="entry name" value="PIN-like_prokaryotic"/>
</dbReference>
<sequence>MIIVCNTLPISNLAAIKQLALLQQLYGKIIIPPRVYQEILDSGFTDPGTLAVQSVDWIHILPVTNLDLLQSLKLNLDPGEAEAIALAVELKADRLIIDERRGRNEAVKIGLRVTGLLGILLAAKQQGFVLEVRPILNDLITNGFWIREKLYIEVLLLAGESGI</sequence>
<dbReference type="EMBL" id="JAYGHG010000043">
    <property type="protein sequence ID" value="MEA5583454.1"/>
    <property type="molecule type" value="Genomic_DNA"/>
</dbReference>